<keyword evidence="2" id="KW-0521">NADP</keyword>
<evidence type="ECO:0000256" key="2">
    <source>
        <dbReference type="ARBA" id="ARBA00022857"/>
    </source>
</evidence>
<dbReference type="SUPFAM" id="SSF51735">
    <property type="entry name" value="NAD(P)-binding Rossmann-fold domains"/>
    <property type="match status" value="1"/>
</dbReference>
<dbReference type="Gene3D" id="3.40.50.720">
    <property type="entry name" value="NAD(P)-binding Rossmann-like Domain"/>
    <property type="match status" value="1"/>
</dbReference>
<dbReference type="Pfam" id="PF05368">
    <property type="entry name" value="NmrA"/>
    <property type="match status" value="1"/>
</dbReference>
<dbReference type="PANTHER" id="PTHR47706">
    <property type="entry name" value="NMRA-LIKE FAMILY PROTEIN"/>
    <property type="match status" value="1"/>
</dbReference>
<dbReference type="InterPro" id="IPR036291">
    <property type="entry name" value="NAD(P)-bd_dom_sf"/>
</dbReference>
<reference evidence="5 6" key="1">
    <citation type="submission" date="2017-06" db="EMBL/GenBank/DDBJ databases">
        <title>Cmopartive genomic analysis of Ambrosia Fusariam Clade fungi.</title>
        <authorList>
            <person name="Stajich J.E."/>
            <person name="Carrillo J."/>
            <person name="Kijimoto T."/>
            <person name="Eskalen A."/>
            <person name="O'Donnell K."/>
            <person name="Kasson M."/>
        </authorList>
    </citation>
    <scope>NUCLEOTIDE SEQUENCE [LARGE SCALE GENOMIC DNA]</scope>
    <source>
        <strain evidence="5 6">NRRL 20438</strain>
    </source>
</reference>
<name>A0A428STW6_9HYPO</name>
<evidence type="ECO:0000256" key="1">
    <source>
        <dbReference type="ARBA" id="ARBA00005725"/>
    </source>
</evidence>
<evidence type="ECO:0000259" key="4">
    <source>
        <dbReference type="Pfam" id="PF05368"/>
    </source>
</evidence>
<proteinExistence type="inferred from homology"/>
<keyword evidence="3" id="KW-0560">Oxidoreductase</keyword>
<comment type="caution">
    <text evidence="5">The sequence shown here is derived from an EMBL/GenBank/DDBJ whole genome shotgun (WGS) entry which is preliminary data.</text>
</comment>
<dbReference type="AlphaFoldDB" id="A0A428STW6"/>
<dbReference type="InterPro" id="IPR051609">
    <property type="entry name" value="NmrA/Isoflavone_reductase-like"/>
</dbReference>
<dbReference type="Gene3D" id="3.90.25.10">
    <property type="entry name" value="UDP-galactose 4-epimerase, domain 1"/>
    <property type="match status" value="1"/>
</dbReference>
<evidence type="ECO:0000313" key="6">
    <source>
        <dbReference type="Proteomes" id="UP000288429"/>
    </source>
</evidence>
<dbReference type="Proteomes" id="UP000288429">
    <property type="component" value="Unassembled WGS sequence"/>
</dbReference>
<evidence type="ECO:0000313" key="5">
    <source>
        <dbReference type="EMBL" id="RSL93245.1"/>
    </source>
</evidence>
<comment type="similarity">
    <text evidence="1">Belongs to the NmrA-type oxidoreductase family. Isoflavone reductase subfamily.</text>
</comment>
<dbReference type="InterPro" id="IPR008030">
    <property type="entry name" value="NmrA-like"/>
</dbReference>
<organism evidence="5 6">
    <name type="scientific">Fusarium ambrosium</name>
    <dbReference type="NCBI Taxonomy" id="131363"/>
    <lineage>
        <taxon>Eukaryota</taxon>
        <taxon>Fungi</taxon>
        <taxon>Dikarya</taxon>
        <taxon>Ascomycota</taxon>
        <taxon>Pezizomycotina</taxon>
        <taxon>Sordariomycetes</taxon>
        <taxon>Hypocreomycetidae</taxon>
        <taxon>Hypocreales</taxon>
        <taxon>Nectriaceae</taxon>
        <taxon>Fusarium</taxon>
        <taxon>Fusarium solani species complex</taxon>
    </lineage>
</organism>
<sequence>MVIVAVAGGTGGLGKTVLENLQLHGSHHKVFVLGRKTPTEPLPGSPTFLEVDYADAKSLIATLQDYAIDTVISTINLETDAGSQSQLNLIAAADKCQTTRRFIPSEFVSQLDEDNANSGPGIGGWVPNARALKKTSLEYIRISIGFFSDCWGMPHIKSNLKPFPFFIDMEQGKAVVPGTGEEKFTVTYSEDLARMIVRLLDAEEKWPPVAFLSGSDISLNEVIASAEKARGSKIEVVYDSAEKLAKGEVTLLLDSGDTSQGEFKMLLAGVCRMIISGACVLPDDDGRLSKMFPEIPLTSAEEIIAKAWGGK</sequence>
<keyword evidence="6" id="KW-1185">Reference proteome</keyword>
<evidence type="ECO:0000256" key="3">
    <source>
        <dbReference type="ARBA" id="ARBA00023002"/>
    </source>
</evidence>
<protein>
    <recommendedName>
        <fullName evidence="4">NmrA-like domain-containing protein</fullName>
    </recommendedName>
</protein>
<dbReference type="PANTHER" id="PTHR47706:SF4">
    <property type="entry name" value="NMRA-LIKE DOMAIN-CONTAINING PROTEIN"/>
    <property type="match status" value="1"/>
</dbReference>
<feature type="domain" description="NmrA-like" evidence="4">
    <location>
        <begin position="4"/>
        <end position="240"/>
    </location>
</feature>
<dbReference type="GO" id="GO:0016491">
    <property type="term" value="F:oxidoreductase activity"/>
    <property type="evidence" value="ECO:0007669"/>
    <property type="project" value="UniProtKB-KW"/>
</dbReference>
<accession>A0A428STW6</accession>
<gene>
    <name evidence="5" type="ORF">CDV31_014805</name>
</gene>
<dbReference type="EMBL" id="NIZV01000353">
    <property type="protein sequence ID" value="RSL93245.1"/>
    <property type="molecule type" value="Genomic_DNA"/>
</dbReference>